<protein>
    <submittedName>
        <fullName evidence="1">Uncharacterized protein</fullName>
    </submittedName>
</protein>
<accession>A0AAD4T9I1</accession>
<reference evidence="1" key="1">
    <citation type="submission" date="2022-04" db="EMBL/GenBank/DDBJ databases">
        <title>A functionally conserved STORR gene fusion in Papaver species that diverged 16.8 million years ago.</title>
        <authorList>
            <person name="Catania T."/>
        </authorList>
    </citation>
    <scope>NUCLEOTIDE SEQUENCE</scope>
    <source>
        <strain evidence="1">S-188037</strain>
    </source>
</reference>
<gene>
    <name evidence="1" type="ORF">MKW98_003816</name>
</gene>
<keyword evidence="2" id="KW-1185">Reference proteome</keyword>
<name>A0AAD4T9I1_9MAGN</name>
<dbReference type="EMBL" id="JAJJMB010004716">
    <property type="protein sequence ID" value="KAI3942217.1"/>
    <property type="molecule type" value="Genomic_DNA"/>
</dbReference>
<sequence>MHVNDHIRFFFFWFNELNSSYVICASTYVLSNAIISLYRNSSGFVVVQFTWFNCRCLLAKKKKPFARDPSEMQSVICSQGPICHISVARFPVGAKRMSCYPACEARNEDISLLVKLIKQLPAHKVNRLTSFCRWKVVALGIMEEHKDPEILSNLATS</sequence>
<organism evidence="1 2">
    <name type="scientific">Papaver atlanticum</name>
    <dbReference type="NCBI Taxonomy" id="357466"/>
    <lineage>
        <taxon>Eukaryota</taxon>
        <taxon>Viridiplantae</taxon>
        <taxon>Streptophyta</taxon>
        <taxon>Embryophyta</taxon>
        <taxon>Tracheophyta</taxon>
        <taxon>Spermatophyta</taxon>
        <taxon>Magnoliopsida</taxon>
        <taxon>Ranunculales</taxon>
        <taxon>Papaveraceae</taxon>
        <taxon>Papaveroideae</taxon>
        <taxon>Papaver</taxon>
    </lineage>
</organism>
<evidence type="ECO:0000313" key="2">
    <source>
        <dbReference type="Proteomes" id="UP001202328"/>
    </source>
</evidence>
<dbReference type="Proteomes" id="UP001202328">
    <property type="component" value="Unassembled WGS sequence"/>
</dbReference>
<proteinExistence type="predicted"/>
<comment type="caution">
    <text evidence="1">The sequence shown here is derived from an EMBL/GenBank/DDBJ whole genome shotgun (WGS) entry which is preliminary data.</text>
</comment>
<evidence type="ECO:0000313" key="1">
    <source>
        <dbReference type="EMBL" id="KAI3942217.1"/>
    </source>
</evidence>
<dbReference type="AlphaFoldDB" id="A0AAD4T9I1"/>